<keyword evidence="3" id="KW-1185">Reference proteome</keyword>
<organism evidence="2 3">
    <name type="scientific">Colletotrichum phormii</name>
    <dbReference type="NCBI Taxonomy" id="359342"/>
    <lineage>
        <taxon>Eukaryota</taxon>
        <taxon>Fungi</taxon>
        <taxon>Dikarya</taxon>
        <taxon>Ascomycota</taxon>
        <taxon>Pezizomycotina</taxon>
        <taxon>Sordariomycetes</taxon>
        <taxon>Hypocreomycetidae</taxon>
        <taxon>Glomerellales</taxon>
        <taxon>Glomerellaceae</taxon>
        <taxon>Colletotrichum</taxon>
        <taxon>Colletotrichum acutatum species complex</taxon>
    </lineage>
</organism>
<accession>A0AAI9ZQL4</accession>
<gene>
    <name evidence="2" type="ORF">BDP81DRAFT_37245</name>
</gene>
<protein>
    <submittedName>
        <fullName evidence="2">Uncharacterized protein</fullName>
    </submittedName>
</protein>
<sequence length="92" mass="10357">MSCLPIAPFPQTDPLPVDLPPRSTREEKPGLPSIRLFSCTLPPPDLTGILILVCQVSPGSWEVCVWCHLCKSSSCWMTYRSMLLCYDSSYMY</sequence>
<feature type="compositionally biased region" description="Pro residues" evidence="1">
    <location>
        <begin position="7"/>
        <end position="19"/>
    </location>
</feature>
<dbReference type="RefSeq" id="XP_060444983.1">
    <property type="nucleotide sequence ID" value="XM_060586653.1"/>
</dbReference>
<name>A0AAI9ZQL4_9PEZI</name>
<evidence type="ECO:0000313" key="2">
    <source>
        <dbReference type="EMBL" id="KAK1636376.1"/>
    </source>
</evidence>
<evidence type="ECO:0000256" key="1">
    <source>
        <dbReference type="SAM" id="MobiDB-lite"/>
    </source>
</evidence>
<dbReference type="EMBL" id="JAHMHQ010000011">
    <property type="protein sequence ID" value="KAK1636376.1"/>
    <property type="molecule type" value="Genomic_DNA"/>
</dbReference>
<proteinExistence type="predicted"/>
<dbReference type="Proteomes" id="UP001243989">
    <property type="component" value="Unassembled WGS sequence"/>
</dbReference>
<reference evidence="2" key="1">
    <citation type="submission" date="2021-06" db="EMBL/GenBank/DDBJ databases">
        <title>Comparative genomics, transcriptomics and evolutionary studies reveal genomic signatures of adaptation to plant cell wall in hemibiotrophic fungi.</title>
        <authorList>
            <consortium name="DOE Joint Genome Institute"/>
            <person name="Baroncelli R."/>
            <person name="Diaz J.F."/>
            <person name="Benocci T."/>
            <person name="Peng M."/>
            <person name="Battaglia E."/>
            <person name="Haridas S."/>
            <person name="Andreopoulos W."/>
            <person name="Labutti K."/>
            <person name="Pangilinan J."/>
            <person name="Floch G.L."/>
            <person name="Makela M.R."/>
            <person name="Henrissat B."/>
            <person name="Grigoriev I.V."/>
            <person name="Crouch J.A."/>
            <person name="De Vries R.P."/>
            <person name="Sukno S.A."/>
            <person name="Thon M.R."/>
        </authorList>
    </citation>
    <scope>NUCLEOTIDE SEQUENCE</scope>
    <source>
        <strain evidence="2">CBS 102054</strain>
    </source>
</reference>
<evidence type="ECO:0000313" key="3">
    <source>
        <dbReference type="Proteomes" id="UP001243989"/>
    </source>
</evidence>
<dbReference type="GeneID" id="85471515"/>
<feature type="region of interest" description="Disordered" evidence="1">
    <location>
        <begin position="1"/>
        <end position="29"/>
    </location>
</feature>
<comment type="caution">
    <text evidence="2">The sequence shown here is derived from an EMBL/GenBank/DDBJ whole genome shotgun (WGS) entry which is preliminary data.</text>
</comment>
<dbReference type="AlphaFoldDB" id="A0AAI9ZQL4"/>